<evidence type="ECO:0000259" key="2">
    <source>
        <dbReference type="PROSITE" id="PS50030"/>
    </source>
</evidence>
<evidence type="ECO:0000256" key="1">
    <source>
        <dbReference type="SAM" id="MobiDB-lite"/>
    </source>
</evidence>
<dbReference type="InterPro" id="IPR041923">
    <property type="entry name" value="UBA_UBXN1"/>
</dbReference>
<feature type="compositionally biased region" description="Acidic residues" evidence="1">
    <location>
        <begin position="74"/>
        <end position="83"/>
    </location>
</feature>
<dbReference type="GO" id="GO:0032435">
    <property type="term" value="P:negative regulation of proteasomal ubiquitin-dependent protein catabolic process"/>
    <property type="evidence" value="ECO:0007669"/>
    <property type="project" value="TreeGrafter"/>
</dbReference>
<dbReference type="InterPro" id="IPR057766">
    <property type="entry name" value="Znf-C2H2_OTU1-like_C"/>
</dbReference>
<evidence type="ECO:0000313" key="4">
    <source>
        <dbReference type="Proteomes" id="UP000678393"/>
    </source>
</evidence>
<evidence type="ECO:0000313" key="3">
    <source>
        <dbReference type="EMBL" id="CAG5133023.1"/>
    </source>
</evidence>
<sequence length="140" mass="15299">MPTDADTLVEMGFPLHRAQRALAKTGYKGVQLAMDWLFAHDGDPDIDEPFEAPKGHILSEEPSSDSAAVASEATPDEAVDNGDGETVLQAKSLKCDECGKILRNEMEVQTHAARTQHASFSESTEEIKPLTEEEKKEQMA</sequence>
<dbReference type="GO" id="GO:1903094">
    <property type="term" value="P:negative regulation of protein K48-linked deubiquitination"/>
    <property type="evidence" value="ECO:0007669"/>
    <property type="project" value="TreeGrafter"/>
</dbReference>
<feature type="region of interest" description="Disordered" evidence="1">
    <location>
        <begin position="109"/>
        <end position="140"/>
    </location>
</feature>
<dbReference type="InterPro" id="IPR013087">
    <property type="entry name" value="Znf_C2H2_type"/>
</dbReference>
<accession>A0A8S3ZUF3</accession>
<dbReference type="InterPro" id="IPR015940">
    <property type="entry name" value="UBA"/>
</dbReference>
<dbReference type="PROSITE" id="PS50030">
    <property type="entry name" value="UBA"/>
    <property type="match status" value="1"/>
</dbReference>
<dbReference type="InterPro" id="IPR009060">
    <property type="entry name" value="UBA-like_sf"/>
</dbReference>
<reference evidence="3" key="1">
    <citation type="submission" date="2021-04" db="EMBL/GenBank/DDBJ databases">
        <authorList>
            <consortium name="Molecular Ecology Group"/>
        </authorList>
    </citation>
    <scope>NUCLEOTIDE SEQUENCE</scope>
</reference>
<feature type="compositionally biased region" description="Basic and acidic residues" evidence="1">
    <location>
        <begin position="125"/>
        <end position="140"/>
    </location>
</feature>
<feature type="non-terminal residue" evidence="3">
    <location>
        <position position="1"/>
    </location>
</feature>
<dbReference type="PANTHER" id="PTHR46340:SF1">
    <property type="entry name" value="UBX DOMAIN-CONTAINING PROTEIN 1"/>
    <property type="match status" value="1"/>
</dbReference>
<feature type="domain" description="UBA" evidence="2">
    <location>
        <begin position="1"/>
        <end position="40"/>
    </location>
</feature>
<dbReference type="OrthoDB" id="10254930at2759"/>
<dbReference type="PANTHER" id="PTHR46340">
    <property type="entry name" value="UBX DOMAIN-CONTAINING PROTEIN 1"/>
    <property type="match status" value="1"/>
</dbReference>
<dbReference type="EMBL" id="CAJHNH020005835">
    <property type="protein sequence ID" value="CAG5133023.1"/>
    <property type="molecule type" value="Genomic_DNA"/>
</dbReference>
<dbReference type="AlphaFoldDB" id="A0A8S3ZUF3"/>
<proteinExistence type="predicted"/>
<keyword evidence="4" id="KW-1185">Reference proteome</keyword>
<dbReference type="SMART" id="SM00165">
    <property type="entry name" value="UBA"/>
    <property type="match status" value="1"/>
</dbReference>
<dbReference type="Pfam" id="PF22562">
    <property type="entry name" value="UBA_7"/>
    <property type="match status" value="1"/>
</dbReference>
<dbReference type="Pfam" id="PF24560">
    <property type="entry name" value="zf-C2H2_OTU1_C"/>
    <property type="match status" value="1"/>
</dbReference>
<protein>
    <recommendedName>
        <fullName evidence="2">UBA domain-containing protein</fullName>
    </recommendedName>
</protein>
<dbReference type="GO" id="GO:0005737">
    <property type="term" value="C:cytoplasm"/>
    <property type="evidence" value="ECO:0007669"/>
    <property type="project" value="TreeGrafter"/>
</dbReference>
<dbReference type="GO" id="GO:0036435">
    <property type="term" value="F:K48-linked polyubiquitin modification-dependent protein binding"/>
    <property type="evidence" value="ECO:0007669"/>
    <property type="project" value="TreeGrafter"/>
</dbReference>
<dbReference type="PROSITE" id="PS00028">
    <property type="entry name" value="ZINC_FINGER_C2H2_1"/>
    <property type="match status" value="1"/>
</dbReference>
<dbReference type="SUPFAM" id="SSF46934">
    <property type="entry name" value="UBA-like"/>
    <property type="match status" value="1"/>
</dbReference>
<gene>
    <name evidence="3" type="ORF">CUNI_LOCUS18581</name>
</gene>
<feature type="compositionally biased region" description="Polar residues" evidence="1">
    <location>
        <begin position="112"/>
        <end position="122"/>
    </location>
</feature>
<dbReference type="GO" id="GO:0031397">
    <property type="term" value="P:negative regulation of protein ubiquitination"/>
    <property type="evidence" value="ECO:0007669"/>
    <property type="project" value="TreeGrafter"/>
</dbReference>
<name>A0A8S3ZUF3_9EUPU</name>
<dbReference type="Gene3D" id="1.10.8.10">
    <property type="entry name" value="DNA helicase RuvA subunit, C-terminal domain"/>
    <property type="match status" value="1"/>
</dbReference>
<feature type="region of interest" description="Disordered" evidence="1">
    <location>
        <begin position="44"/>
        <end position="84"/>
    </location>
</feature>
<dbReference type="Proteomes" id="UP000678393">
    <property type="component" value="Unassembled WGS sequence"/>
</dbReference>
<dbReference type="CDD" id="cd14302">
    <property type="entry name" value="UBA_UBXN1"/>
    <property type="match status" value="1"/>
</dbReference>
<organism evidence="3 4">
    <name type="scientific">Candidula unifasciata</name>
    <dbReference type="NCBI Taxonomy" id="100452"/>
    <lineage>
        <taxon>Eukaryota</taxon>
        <taxon>Metazoa</taxon>
        <taxon>Spiralia</taxon>
        <taxon>Lophotrochozoa</taxon>
        <taxon>Mollusca</taxon>
        <taxon>Gastropoda</taxon>
        <taxon>Heterobranchia</taxon>
        <taxon>Euthyneura</taxon>
        <taxon>Panpulmonata</taxon>
        <taxon>Eupulmonata</taxon>
        <taxon>Stylommatophora</taxon>
        <taxon>Helicina</taxon>
        <taxon>Helicoidea</taxon>
        <taxon>Geomitridae</taxon>
        <taxon>Candidula</taxon>
    </lineage>
</organism>
<comment type="caution">
    <text evidence="3">The sequence shown here is derived from an EMBL/GenBank/DDBJ whole genome shotgun (WGS) entry which is preliminary data.</text>
</comment>
<dbReference type="GO" id="GO:0005634">
    <property type="term" value="C:nucleus"/>
    <property type="evidence" value="ECO:0007669"/>
    <property type="project" value="TreeGrafter"/>
</dbReference>